<reference evidence="1" key="1">
    <citation type="submission" date="2014-07" db="EMBL/GenBank/DDBJ databases">
        <authorList>
            <person name="Martin A.A"/>
            <person name="De Silva N."/>
        </authorList>
    </citation>
    <scope>NUCLEOTIDE SEQUENCE</scope>
</reference>
<keyword evidence="1" id="KW-1185">Reference proteome</keyword>
<evidence type="ECO:0000313" key="1">
    <source>
        <dbReference type="Proteomes" id="UP000035680"/>
    </source>
</evidence>
<evidence type="ECO:0000313" key="2">
    <source>
        <dbReference type="WBParaSite" id="SVE_1905800.1"/>
    </source>
</evidence>
<accession>A0A0K0G2V7</accession>
<protein>
    <submittedName>
        <fullName evidence="2">DUF223 domain-containing protein</fullName>
    </submittedName>
</protein>
<dbReference type="Proteomes" id="UP000035680">
    <property type="component" value="Unassembled WGS sequence"/>
</dbReference>
<organism evidence="1 2">
    <name type="scientific">Strongyloides venezuelensis</name>
    <name type="common">Threadworm</name>
    <dbReference type="NCBI Taxonomy" id="75913"/>
    <lineage>
        <taxon>Eukaryota</taxon>
        <taxon>Metazoa</taxon>
        <taxon>Ecdysozoa</taxon>
        <taxon>Nematoda</taxon>
        <taxon>Chromadorea</taxon>
        <taxon>Rhabditida</taxon>
        <taxon>Tylenchina</taxon>
        <taxon>Panagrolaimomorpha</taxon>
        <taxon>Strongyloidoidea</taxon>
        <taxon>Strongyloididae</taxon>
        <taxon>Strongyloides</taxon>
    </lineage>
</organism>
<reference evidence="2" key="2">
    <citation type="submission" date="2015-08" db="UniProtKB">
        <authorList>
            <consortium name="WormBaseParasite"/>
        </authorList>
    </citation>
    <scope>IDENTIFICATION</scope>
</reference>
<proteinExistence type="predicted"/>
<dbReference type="AlphaFoldDB" id="A0A0K0G2V7"/>
<sequence>MDKLSSDVGWQFCNRKVEKSRYLNHLRDTHEYTLDRFLKVIVCPVFECKTNVFIFYLSDGVSVFPHMHLMRKALEKFWFYRMDKHKSIIKILDYQLTKTLRKSIMKVSFTIYDFELLEKKFPIIGNTKNFLVNSEQRLDLKINKTGQIPIKRPRISVSIGRRQ</sequence>
<dbReference type="WBParaSite" id="SVE_1905800.1">
    <property type="protein sequence ID" value="SVE_1905800.1"/>
    <property type="gene ID" value="SVE_1905800"/>
</dbReference>
<name>A0A0K0G2V7_STRVS</name>